<comment type="caution">
    <text evidence="1">The sequence shown here is derived from an EMBL/GenBank/DDBJ whole genome shotgun (WGS) entry which is preliminary data.</text>
</comment>
<dbReference type="AlphaFoldDB" id="A0A2T3XT56"/>
<dbReference type="Proteomes" id="UP000240638">
    <property type="component" value="Unassembled WGS sequence"/>
</dbReference>
<gene>
    <name evidence="1" type="ORF">C9I57_14910</name>
</gene>
<evidence type="ECO:0000313" key="2">
    <source>
        <dbReference type="Proteomes" id="UP000240638"/>
    </source>
</evidence>
<sequence length="102" mass="11330">MRRLSGDAWRHHHHVPRFSGGRRRGYVRRPLSGRHAGRHGCDVIPTVVESITVESVVELGAEPITVEVMVETVAEAIVIEVVIEVVIEAMVMVVAVEIQEDD</sequence>
<protein>
    <submittedName>
        <fullName evidence="1">Uncharacterized protein</fullName>
    </submittedName>
</protein>
<organism evidence="1 2">
    <name type="scientific">Trinickia symbiotica</name>
    <dbReference type="NCBI Taxonomy" id="863227"/>
    <lineage>
        <taxon>Bacteria</taxon>
        <taxon>Pseudomonadati</taxon>
        <taxon>Pseudomonadota</taxon>
        <taxon>Betaproteobacteria</taxon>
        <taxon>Burkholderiales</taxon>
        <taxon>Burkholderiaceae</taxon>
        <taxon>Trinickia</taxon>
    </lineage>
</organism>
<reference evidence="1 2" key="1">
    <citation type="submission" date="2018-03" db="EMBL/GenBank/DDBJ databases">
        <title>Whole genome analyses suggest that Burkholderia sensu lato contains two further novel genera in the rhizoxinica-symbiotica group Mycetohabitans gen. nov., and Trinickia gen. nov.: implications for the evolution of diazotrophy and nodulation in the Burkholderiaceae.</title>
        <authorList>
            <person name="Estrada De Los Santos P."/>
            <person name="Palmer M."/>
            <person name="Chavez-Ramirez B."/>
            <person name="Steenkamp E.T."/>
            <person name="Hirsch A.M."/>
            <person name="Manyaka P."/>
            <person name="Maluk M."/>
            <person name="Lafos M."/>
            <person name="Crook M."/>
            <person name="Gross E."/>
            <person name="Simon M.F."/>
            <person name="Bueno Dos Reis Junior F."/>
            <person name="Poole P.S."/>
            <person name="Venter S.N."/>
            <person name="James E.K."/>
        </authorList>
    </citation>
    <scope>NUCLEOTIDE SEQUENCE [LARGE SCALE GENOMIC DNA]</scope>
    <source>
        <strain evidence="1 2">JPY-366</strain>
    </source>
</reference>
<name>A0A2T3XT56_9BURK</name>
<dbReference type="EMBL" id="PYUC01000007">
    <property type="protein sequence ID" value="PTB19713.1"/>
    <property type="molecule type" value="Genomic_DNA"/>
</dbReference>
<evidence type="ECO:0000313" key="1">
    <source>
        <dbReference type="EMBL" id="PTB19713.1"/>
    </source>
</evidence>
<accession>A0A2T3XT56</accession>
<proteinExistence type="predicted"/>